<dbReference type="AlphaFoldDB" id="A0A4Q1C4Z5"/>
<dbReference type="EMBL" id="SDHX01000002">
    <property type="protein sequence ID" value="RXK53480.1"/>
    <property type="molecule type" value="Genomic_DNA"/>
</dbReference>
<dbReference type="Pfam" id="PF13472">
    <property type="entry name" value="Lipase_GDSL_2"/>
    <property type="match status" value="1"/>
</dbReference>
<dbReference type="GO" id="GO:0016788">
    <property type="term" value="F:hydrolase activity, acting on ester bonds"/>
    <property type="evidence" value="ECO:0007669"/>
    <property type="project" value="UniProtKB-ARBA"/>
</dbReference>
<keyword evidence="3" id="KW-0378">Hydrolase</keyword>
<feature type="signal peptide" evidence="1">
    <location>
        <begin position="1"/>
        <end position="22"/>
    </location>
</feature>
<evidence type="ECO:0000313" key="3">
    <source>
        <dbReference type="EMBL" id="RXK53480.1"/>
    </source>
</evidence>
<organism evidence="3 4">
    <name type="scientific">Oleiharenicola lentus</name>
    <dbReference type="NCBI Taxonomy" id="2508720"/>
    <lineage>
        <taxon>Bacteria</taxon>
        <taxon>Pseudomonadati</taxon>
        <taxon>Verrucomicrobiota</taxon>
        <taxon>Opitutia</taxon>
        <taxon>Opitutales</taxon>
        <taxon>Opitutaceae</taxon>
        <taxon>Oleiharenicola</taxon>
    </lineage>
</organism>
<keyword evidence="1" id="KW-0732">Signal</keyword>
<evidence type="ECO:0000313" key="4">
    <source>
        <dbReference type="Proteomes" id="UP000290218"/>
    </source>
</evidence>
<evidence type="ECO:0000256" key="1">
    <source>
        <dbReference type="SAM" id="SignalP"/>
    </source>
</evidence>
<dbReference type="InterPro" id="IPR036514">
    <property type="entry name" value="SGNH_hydro_sf"/>
</dbReference>
<name>A0A4Q1C4Z5_9BACT</name>
<feature type="chain" id="PRO_5020875042" evidence="1">
    <location>
        <begin position="23"/>
        <end position="403"/>
    </location>
</feature>
<reference evidence="3 4" key="1">
    <citation type="submission" date="2019-01" db="EMBL/GenBank/DDBJ databases">
        <title>Lacunisphaera sp. strain TWA-58.</title>
        <authorList>
            <person name="Chen W.-M."/>
        </authorList>
    </citation>
    <scope>NUCLEOTIDE SEQUENCE [LARGE SCALE GENOMIC DNA]</scope>
    <source>
        <strain evidence="3 4">TWA-58</strain>
    </source>
</reference>
<dbReference type="InterPro" id="IPR013830">
    <property type="entry name" value="SGNH_hydro"/>
</dbReference>
<sequence length="403" mass="43222">MKIRLLLVLVWLAPTLSGSVRAATHWVGTWGTSPGLRLGSAAEMQKEGFLFHDETLRQAVRISLGGEEFRLCLSNAYNPEPVTLDAVHLARRDRGSRLLPGSDRVVTFGGRTAITLTPNARVLSDPILLTAPAGAELLVSLHVAGRSFGGGVHYDTLQAVYAVRGDRTAAEIFPDDARKVTGWVFLSGLSVRAPARASAIVLLGDSLTDGACSTFDANRRWPDQFADRLNAAGRGRGVVNAGISGNCLLTDPARWLSDGENALARLERDVFAAPGVSALLVLEGTNDIGTHAVDPARVGALIAALQQIAARGHERGLKVYVGTLLPFSGAGYFSAEKEAQRQALNAWIRASTCFDGVVDFDQIIRDPTHPERLRAEYDSGDHLHANDAGYAAMARAVPLDWFK</sequence>
<dbReference type="InterPro" id="IPR053140">
    <property type="entry name" value="GDSL_Rv0518-like"/>
</dbReference>
<comment type="caution">
    <text evidence="3">The sequence shown here is derived from an EMBL/GenBank/DDBJ whole genome shotgun (WGS) entry which is preliminary data.</text>
</comment>
<feature type="domain" description="SGNH hydrolase-type esterase" evidence="2">
    <location>
        <begin position="202"/>
        <end position="392"/>
    </location>
</feature>
<accession>A0A4Q1C4Z5</accession>
<dbReference type="PANTHER" id="PTHR43784:SF2">
    <property type="entry name" value="GDSL-LIKE LIPASE_ACYLHYDROLASE, PUTATIVE (AFU_ORTHOLOGUE AFUA_2G00820)-RELATED"/>
    <property type="match status" value="1"/>
</dbReference>
<keyword evidence="4" id="KW-1185">Reference proteome</keyword>
<dbReference type="Gene3D" id="3.40.50.1110">
    <property type="entry name" value="SGNH hydrolase"/>
    <property type="match status" value="1"/>
</dbReference>
<proteinExistence type="predicted"/>
<dbReference type="PANTHER" id="PTHR43784">
    <property type="entry name" value="GDSL-LIKE LIPASE/ACYLHYDROLASE, PUTATIVE (AFU_ORTHOLOGUE AFUA_2G00820)-RELATED"/>
    <property type="match status" value="1"/>
</dbReference>
<dbReference type="OrthoDB" id="1828825at2"/>
<protein>
    <submittedName>
        <fullName evidence="3">SGNH/GDSL hydrolase family protein</fullName>
    </submittedName>
</protein>
<dbReference type="CDD" id="cd01830">
    <property type="entry name" value="XynE_like"/>
    <property type="match status" value="1"/>
</dbReference>
<gene>
    <name evidence="3" type="ORF">ESB00_17460</name>
</gene>
<dbReference type="SUPFAM" id="SSF52266">
    <property type="entry name" value="SGNH hydrolase"/>
    <property type="match status" value="1"/>
</dbReference>
<evidence type="ECO:0000259" key="2">
    <source>
        <dbReference type="Pfam" id="PF13472"/>
    </source>
</evidence>
<dbReference type="Proteomes" id="UP000290218">
    <property type="component" value="Unassembled WGS sequence"/>
</dbReference>